<feature type="compositionally biased region" description="Basic and acidic residues" evidence="3">
    <location>
        <begin position="68"/>
        <end position="136"/>
    </location>
</feature>
<dbReference type="InterPro" id="IPR052240">
    <property type="entry name" value="SAP_domain_ribonucleoprotein"/>
</dbReference>
<protein>
    <submittedName>
        <fullName evidence="5">SAP domain</fullName>
    </submittedName>
</protein>
<sequence>MDASAVKKMKVQELRDELEKRGLDTAGLKNQLVERLEEALGGGDGDGDAEEELEDVPDVEVSAADAATLKELEKKDDETKGAERNGSEKKKELPKPKPTKEEIEKAKAERRAAAEKAEAERKAAAERAKKEADEAFVKDLERRKERAEKFKLPFALSEQEKARIRNVGAEEKFGLDKAADASVKPAEKTAEQKAKEKADFEAKLKARAERFGDALKPLPKPTPMFTNSKRPGDSIPQPVAKK</sequence>
<evidence type="ECO:0000256" key="1">
    <source>
        <dbReference type="ARBA" id="ARBA00022553"/>
    </source>
</evidence>
<dbReference type="EMBL" id="KZ155838">
    <property type="protein sequence ID" value="OUS42846.1"/>
    <property type="molecule type" value="Genomic_DNA"/>
</dbReference>
<reference evidence="5" key="2">
    <citation type="journal article" date="2014" name="BMC Genomics">
        <title>An improved genome of the model marine alga Ostreococcus tauri unfolds by assessing Illumina de novo assemblies.</title>
        <authorList>
            <person name="Blanc-Mathieu R."/>
            <person name="Verhelst B."/>
            <person name="Derelle E."/>
            <person name="Rombauts S."/>
            <person name="Bouget F.Y."/>
            <person name="Carre I."/>
            <person name="Chateau A."/>
            <person name="Eyre-Walker A."/>
            <person name="Grimsley N."/>
            <person name="Moreau H."/>
            <person name="Piegu B."/>
            <person name="Rivals E."/>
            <person name="Schackwitz W."/>
            <person name="Van de Peer Y."/>
            <person name="Piganeau G."/>
        </authorList>
    </citation>
    <scope>NUCLEOTIDE SEQUENCE</scope>
    <source>
        <strain evidence="5">RCC4221</strain>
    </source>
</reference>
<feature type="region of interest" description="Disordered" evidence="3">
    <location>
        <begin position="211"/>
        <end position="242"/>
    </location>
</feature>
<organism evidence="5 7">
    <name type="scientific">Ostreococcus tauri</name>
    <name type="common">Marine green alga</name>
    <dbReference type="NCBI Taxonomy" id="70448"/>
    <lineage>
        <taxon>Eukaryota</taxon>
        <taxon>Viridiplantae</taxon>
        <taxon>Chlorophyta</taxon>
        <taxon>Mamiellophyceae</taxon>
        <taxon>Mamiellales</taxon>
        <taxon>Bathycoccaceae</taxon>
        <taxon>Ostreococcus</taxon>
    </lineage>
</organism>
<dbReference type="Proteomes" id="UP000009170">
    <property type="component" value="Unassembled WGS sequence"/>
</dbReference>
<dbReference type="GO" id="GO:0005634">
    <property type="term" value="C:nucleus"/>
    <property type="evidence" value="ECO:0007669"/>
    <property type="project" value="TreeGrafter"/>
</dbReference>
<evidence type="ECO:0000259" key="4">
    <source>
        <dbReference type="PROSITE" id="PS50800"/>
    </source>
</evidence>
<dbReference type="GO" id="GO:0016973">
    <property type="term" value="P:poly(A)+ mRNA export from nucleus"/>
    <property type="evidence" value="ECO:0007669"/>
    <property type="project" value="TreeGrafter"/>
</dbReference>
<dbReference type="AlphaFoldDB" id="A0A090M1Y1"/>
<feature type="domain" description="SAP" evidence="4">
    <location>
        <begin position="6"/>
        <end position="40"/>
    </location>
</feature>
<gene>
    <name evidence="6" type="ORF">BE221DRAFT_142481</name>
    <name evidence="5" type="ORF">OT_ostta01g01170</name>
</gene>
<evidence type="ECO:0000313" key="5">
    <source>
        <dbReference type="EMBL" id="CEF96547.1"/>
    </source>
</evidence>
<keyword evidence="7" id="KW-1185">Reference proteome</keyword>
<dbReference type="SUPFAM" id="SSF68906">
    <property type="entry name" value="SAP domain"/>
    <property type="match status" value="1"/>
</dbReference>
<proteinExistence type="inferred from homology"/>
<dbReference type="Pfam" id="PF02037">
    <property type="entry name" value="SAP"/>
    <property type="match status" value="1"/>
</dbReference>
<feature type="region of interest" description="Disordered" evidence="3">
    <location>
        <begin position="1"/>
        <end position="136"/>
    </location>
</feature>
<accession>A0A454XSH7</accession>
<dbReference type="InterPro" id="IPR003034">
    <property type="entry name" value="SAP_dom"/>
</dbReference>
<dbReference type="PANTHER" id="PTHR46551">
    <property type="entry name" value="SAP DOMAIN-CONTAINING RIBONUCLEOPROTEIN"/>
    <property type="match status" value="1"/>
</dbReference>
<evidence type="ECO:0000313" key="7">
    <source>
        <dbReference type="Proteomes" id="UP000009170"/>
    </source>
</evidence>
<reference evidence="6" key="3">
    <citation type="submission" date="2017-04" db="EMBL/GenBank/DDBJ databases">
        <title>Population genomics of picophytoplankton unveils novel chromosome hypervariability.</title>
        <authorList>
            <consortium name="DOE Joint Genome Institute"/>
            <person name="Blanc-Mathieu R."/>
            <person name="Krasovec M."/>
            <person name="Hebrard M."/>
            <person name="Yau S."/>
            <person name="Desgranges E."/>
            <person name="Martin J."/>
            <person name="Schackwitz W."/>
            <person name="Kuo A."/>
            <person name="Salin G."/>
            <person name="Donnadieu C."/>
            <person name="Desdevises Y."/>
            <person name="Sanchez-Ferandin S."/>
            <person name="Moreau H."/>
            <person name="Rivals E."/>
            <person name="Grigoriev I.V."/>
            <person name="Grimsley N."/>
            <person name="Eyre-Walker A."/>
            <person name="Piganeau G."/>
        </authorList>
    </citation>
    <scope>NUCLEOTIDE SEQUENCE [LARGE SCALE GENOMIC DNA]</scope>
    <source>
        <strain evidence="6">RCC 1115</strain>
    </source>
</reference>
<accession>A0A090M1Y1</accession>
<dbReference type="InParanoid" id="A0A090M1Y1"/>
<evidence type="ECO:0000256" key="2">
    <source>
        <dbReference type="ARBA" id="ARBA00046328"/>
    </source>
</evidence>
<dbReference type="EMBL" id="CAID01000001">
    <property type="protein sequence ID" value="CEF96547.1"/>
    <property type="molecule type" value="Genomic_DNA"/>
</dbReference>
<dbReference type="PANTHER" id="PTHR46551:SF1">
    <property type="entry name" value="SAP DOMAIN-CONTAINING RIBONUCLEOPROTEIN"/>
    <property type="match status" value="1"/>
</dbReference>
<feature type="compositionally biased region" description="Basic and acidic residues" evidence="3">
    <location>
        <begin position="10"/>
        <end position="23"/>
    </location>
</feature>
<dbReference type="STRING" id="70448.A0A090M1Y1"/>
<comment type="similarity">
    <text evidence="2">Belongs to the SAP domain-containing ribonucleoprotein family.</text>
</comment>
<evidence type="ECO:0000313" key="6">
    <source>
        <dbReference type="EMBL" id="OUS42846.1"/>
    </source>
</evidence>
<dbReference type="InterPro" id="IPR036361">
    <property type="entry name" value="SAP_dom_sf"/>
</dbReference>
<dbReference type="PROSITE" id="PS50800">
    <property type="entry name" value="SAP"/>
    <property type="match status" value="1"/>
</dbReference>
<accession>A0A1Y5HZW6</accession>
<evidence type="ECO:0000256" key="3">
    <source>
        <dbReference type="SAM" id="MobiDB-lite"/>
    </source>
</evidence>
<feature type="compositionally biased region" description="Acidic residues" evidence="3">
    <location>
        <begin position="45"/>
        <end position="58"/>
    </location>
</feature>
<name>A0A090M1Y1_OSTTA</name>
<reference evidence="5 7" key="1">
    <citation type="journal article" date="2006" name="Proc. Natl. Acad. Sci. U.S.A.">
        <title>Genome analysis of the smallest free-living eukaryote Ostreococcus tauri unveils many unique features.</title>
        <authorList>
            <person name="Derelle E."/>
            <person name="Ferraz C."/>
            <person name="Rombauts S."/>
            <person name="Rouze P."/>
            <person name="Worden A.Z."/>
            <person name="Robbens S."/>
            <person name="Partensky F."/>
            <person name="Degroeve S."/>
            <person name="Echeynie S."/>
            <person name="Cooke R."/>
            <person name="Saeys Y."/>
            <person name="Wuyts J."/>
            <person name="Jabbari K."/>
            <person name="Bowler C."/>
            <person name="Panaud O."/>
            <person name="Piegu B."/>
            <person name="Ball S.G."/>
            <person name="Ral J.-P."/>
            <person name="Bouget F.-Y."/>
            <person name="Piganeau G."/>
            <person name="De Baets B."/>
            <person name="Picard A."/>
            <person name="Delseny M."/>
            <person name="Demaille J."/>
            <person name="Van de Peer Y."/>
            <person name="Moreau H."/>
        </authorList>
    </citation>
    <scope>NUCLEOTIDE SEQUENCE [LARGE SCALE GENOMIC DNA]</scope>
    <source>
        <strain evidence="5 7">OTTH0595</strain>
    </source>
</reference>
<keyword evidence="1" id="KW-0597">Phosphoprotein</keyword>
<dbReference type="Proteomes" id="UP000195557">
    <property type="component" value="Unassembled WGS sequence"/>
</dbReference>
<dbReference type="OrthoDB" id="514736at2759"/>
<dbReference type="SMART" id="SM00513">
    <property type="entry name" value="SAP"/>
    <property type="match status" value="1"/>
</dbReference>
<dbReference type="Gene3D" id="1.10.720.30">
    <property type="entry name" value="SAP domain"/>
    <property type="match status" value="1"/>
</dbReference>